<keyword evidence="5 8" id="KW-0547">Nucleotide-binding</keyword>
<dbReference type="SUPFAM" id="SSF52540">
    <property type="entry name" value="P-loop containing nucleoside triphosphate hydrolases"/>
    <property type="match status" value="1"/>
</dbReference>
<dbReference type="Pfam" id="PF00265">
    <property type="entry name" value="TK"/>
    <property type="match status" value="2"/>
</dbReference>
<dbReference type="PANTHER" id="PTHR11441:SF0">
    <property type="entry name" value="THYMIDINE KINASE, CYTOSOLIC"/>
    <property type="match status" value="1"/>
</dbReference>
<keyword evidence="14" id="KW-1185">Reference proteome</keyword>
<feature type="active site" description="Proton acceptor" evidence="8 9">
    <location>
        <position position="105"/>
    </location>
</feature>
<evidence type="ECO:0000256" key="1">
    <source>
        <dbReference type="ARBA" id="ARBA00007587"/>
    </source>
</evidence>
<keyword evidence="7 8" id="KW-0067">ATP-binding</keyword>
<comment type="subunit">
    <text evidence="8">Homotetramer.</text>
</comment>
<dbReference type="EMBL" id="JTDK01000008">
    <property type="protein sequence ID" value="KHK97851.1"/>
    <property type="molecule type" value="Genomic_DNA"/>
</dbReference>
<dbReference type="STRING" id="1348253.LK09_10320"/>
<keyword evidence="8" id="KW-0479">Metal-binding</keyword>
<keyword evidence="4 8" id="KW-0808">Transferase</keyword>
<protein>
    <recommendedName>
        <fullName evidence="2 8">Thymidine kinase</fullName>
        <ecNumber evidence="2 8">2.7.1.21</ecNumber>
    </recommendedName>
</protein>
<evidence type="ECO:0000256" key="10">
    <source>
        <dbReference type="PIRSR" id="PIRSR035805-2"/>
    </source>
</evidence>
<comment type="subcellular location">
    <subcellularLocation>
        <location evidence="8">Cytoplasm</location>
    </subcellularLocation>
</comment>
<dbReference type="PANTHER" id="PTHR11441">
    <property type="entry name" value="THYMIDINE KINASE"/>
    <property type="match status" value="1"/>
</dbReference>
<accession>A0A0B2A8A4</accession>
<dbReference type="InterPro" id="IPR027417">
    <property type="entry name" value="P-loop_NTPase"/>
</dbReference>
<gene>
    <name evidence="8" type="primary">tdk</name>
    <name evidence="13" type="ORF">LK09_10320</name>
</gene>
<evidence type="ECO:0000256" key="5">
    <source>
        <dbReference type="ARBA" id="ARBA00022741"/>
    </source>
</evidence>
<reference evidence="13 14" key="1">
    <citation type="submission" date="2014-11" db="EMBL/GenBank/DDBJ databases">
        <title>Genome sequence of Microbacterium mangrovi MUSC 115(T).</title>
        <authorList>
            <person name="Lee L.-H."/>
        </authorList>
    </citation>
    <scope>NUCLEOTIDE SEQUENCE [LARGE SCALE GENOMIC DNA]</scope>
    <source>
        <strain evidence="13 14">MUSC 115</strain>
    </source>
</reference>
<feature type="binding site" evidence="8">
    <location>
        <begin position="104"/>
        <end position="107"/>
    </location>
    <ligand>
        <name>ATP</name>
        <dbReference type="ChEBI" id="CHEBI:30616"/>
    </ligand>
</feature>
<dbReference type="Proteomes" id="UP000031030">
    <property type="component" value="Unassembled WGS sequence"/>
</dbReference>
<dbReference type="HAMAP" id="MF_00124">
    <property type="entry name" value="Thymidine_kinase"/>
    <property type="match status" value="1"/>
</dbReference>
<evidence type="ECO:0000313" key="14">
    <source>
        <dbReference type="Proteomes" id="UP000031030"/>
    </source>
</evidence>
<organism evidence="13 14">
    <name type="scientific">Microbacterium mangrovi</name>
    <dbReference type="NCBI Taxonomy" id="1348253"/>
    <lineage>
        <taxon>Bacteria</taxon>
        <taxon>Bacillati</taxon>
        <taxon>Actinomycetota</taxon>
        <taxon>Actinomycetes</taxon>
        <taxon>Micrococcales</taxon>
        <taxon>Microbacteriaceae</taxon>
        <taxon>Microbacterium</taxon>
    </lineage>
</organism>
<feature type="binding site" evidence="8">
    <location>
        <position position="202"/>
    </location>
    <ligand>
        <name>Zn(2+)</name>
        <dbReference type="ChEBI" id="CHEBI:29105"/>
    </ligand>
</feature>
<evidence type="ECO:0000256" key="2">
    <source>
        <dbReference type="ARBA" id="ARBA00012118"/>
    </source>
</evidence>
<dbReference type="AlphaFoldDB" id="A0A0B2A8A4"/>
<dbReference type="GO" id="GO:0004797">
    <property type="term" value="F:thymidine kinase activity"/>
    <property type="evidence" value="ECO:0007669"/>
    <property type="project" value="UniProtKB-UniRule"/>
</dbReference>
<dbReference type="GO" id="GO:0005524">
    <property type="term" value="F:ATP binding"/>
    <property type="evidence" value="ECO:0007669"/>
    <property type="project" value="UniProtKB-UniRule"/>
</dbReference>
<dbReference type="OrthoDB" id="9781579at2"/>
<keyword evidence="8" id="KW-0862">Zinc</keyword>
<dbReference type="Gene3D" id="3.40.50.300">
    <property type="entry name" value="P-loop containing nucleotide triphosphate hydrolases"/>
    <property type="match status" value="1"/>
</dbReference>
<comment type="catalytic activity">
    <reaction evidence="8 11">
        <text>thymidine + ATP = dTMP + ADP + H(+)</text>
        <dbReference type="Rhea" id="RHEA:19129"/>
        <dbReference type="ChEBI" id="CHEBI:15378"/>
        <dbReference type="ChEBI" id="CHEBI:17748"/>
        <dbReference type="ChEBI" id="CHEBI:30616"/>
        <dbReference type="ChEBI" id="CHEBI:63528"/>
        <dbReference type="ChEBI" id="CHEBI:456216"/>
        <dbReference type="EC" id="2.7.1.21"/>
    </reaction>
</comment>
<evidence type="ECO:0000256" key="4">
    <source>
        <dbReference type="ARBA" id="ARBA00022679"/>
    </source>
</evidence>
<sequence length="215" mass="23895">MAKLYFRYGAMNSGKSTALLQAAYNYEERGQHVLLAKPTIDTKDADRISSRLGVTREVDFLVDATADIRALFAEHRARVQQQARDALVPDADATRADVACLLIDEAQFLTRDQVDDLLRIVVLDGIPVLAYGIRTDFQTQAFPGSRRLMELAHSLEELKTICRCGRKALFNARLVGGRFVFDGDQVAIDQLTAERVTYESMCAECYLAESGGRLG</sequence>
<evidence type="ECO:0000313" key="13">
    <source>
        <dbReference type="EMBL" id="KHK97851.1"/>
    </source>
</evidence>
<dbReference type="NCBIfam" id="NF003300">
    <property type="entry name" value="PRK04296.1-5"/>
    <property type="match status" value="1"/>
</dbReference>
<dbReference type="SUPFAM" id="SSF57716">
    <property type="entry name" value="Glucocorticoid receptor-like (DNA-binding domain)"/>
    <property type="match status" value="1"/>
</dbReference>
<dbReference type="RefSeq" id="WP_039398897.1">
    <property type="nucleotide sequence ID" value="NZ_JTDK01000008.1"/>
</dbReference>
<feature type="binding site" evidence="10">
    <location>
        <position position="198"/>
    </location>
    <ligand>
        <name>substrate</name>
    </ligand>
</feature>
<evidence type="ECO:0000256" key="3">
    <source>
        <dbReference type="ARBA" id="ARBA00022634"/>
    </source>
</evidence>
<dbReference type="EC" id="2.7.1.21" evidence="2 8"/>
<keyword evidence="3 8" id="KW-0237">DNA synthesis</keyword>
<dbReference type="GO" id="GO:0005829">
    <property type="term" value="C:cytosol"/>
    <property type="evidence" value="ECO:0007669"/>
    <property type="project" value="TreeGrafter"/>
</dbReference>
<feature type="binding site" evidence="8">
    <location>
        <position position="164"/>
    </location>
    <ligand>
        <name>Zn(2+)</name>
        <dbReference type="ChEBI" id="CHEBI:29105"/>
    </ligand>
</feature>
<feature type="binding site" evidence="8">
    <location>
        <begin position="9"/>
        <end position="16"/>
    </location>
    <ligand>
        <name>ATP</name>
        <dbReference type="ChEBI" id="CHEBI:30616"/>
    </ligand>
</feature>
<dbReference type="GO" id="GO:0046104">
    <property type="term" value="P:thymidine metabolic process"/>
    <property type="evidence" value="ECO:0007669"/>
    <property type="project" value="TreeGrafter"/>
</dbReference>
<keyword evidence="8" id="KW-0963">Cytoplasm</keyword>
<evidence type="ECO:0000256" key="6">
    <source>
        <dbReference type="ARBA" id="ARBA00022777"/>
    </source>
</evidence>
<dbReference type="PIRSF" id="PIRSF035805">
    <property type="entry name" value="TK_cell"/>
    <property type="match status" value="1"/>
</dbReference>
<feature type="binding site" evidence="8">
    <location>
        <position position="162"/>
    </location>
    <ligand>
        <name>Zn(2+)</name>
        <dbReference type="ChEBI" id="CHEBI:29105"/>
    </ligand>
</feature>
<feature type="binding site" evidence="8">
    <location>
        <position position="205"/>
    </location>
    <ligand>
        <name>Zn(2+)</name>
        <dbReference type="ChEBI" id="CHEBI:29105"/>
    </ligand>
</feature>
<evidence type="ECO:0000256" key="8">
    <source>
        <dbReference type="HAMAP-Rule" id="MF_00124"/>
    </source>
</evidence>
<dbReference type="GO" id="GO:0008270">
    <property type="term" value="F:zinc ion binding"/>
    <property type="evidence" value="ECO:0007669"/>
    <property type="project" value="UniProtKB-UniRule"/>
</dbReference>
<evidence type="ECO:0000256" key="11">
    <source>
        <dbReference type="RuleBase" id="RU000544"/>
    </source>
</evidence>
<name>A0A0B2A8A4_9MICO</name>
<evidence type="ECO:0000256" key="12">
    <source>
        <dbReference type="RuleBase" id="RU004165"/>
    </source>
</evidence>
<dbReference type="GO" id="GO:0071897">
    <property type="term" value="P:DNA biosynthetic process"/>
    <property type="evidence" value="ECO:0007669"/>
    <property type="project" value="UniProtKB-KW"/>
</dbReference>
<keyword evidence="6 8" id="KW-0418">Kinase</keyword>
<comment type="caution">
    <text evidence="13">The sequence shown here is derived from an EMBL/GenBank/DDBJ whole genome shotgun (WGS) entry which is preliminary data.</text>
</comment>
<comment type="similarity">
    <text evidence="1 8 12">Belongs to the thymidine kinase family.</text>
</comment>
<dbReference type="InterPro" id="IPR001267">
    <property type="entry name" value="Thymidine_kinase"/>
</dbReference>
<evidence type="ECO:0000256" key="7">
    <source>
        <dbReference type="ARBA" id="ARBA00022840"/>
    </source>
</evidence>
<proteinExistence type="inferred from homology"/>
<evidence type="ECO:0000256" key="9">
    <source>
        <dbReference type="PIRSR" id="PIRSR035805-1"/>
    </source>
</evidence>